<comment type="caution">
    <text evidence="13">The sequence shown here is derived from an EMBL/GenBank/DDBJ whole genome shotgun (WGS) entry which is preliminary data.</text>
</comment>
<gene>
    <name evidence="13" type="ORF">A2633_02665</name>
</gene>
<evidence type="ECO:0000256" key="8">
    <source>
        <dbReference type="ARBA" id="ARBA00022989"/>
    </source>
</evidence>
<evidence type="ECO:0000313" key="13">
    <source>
        <dbReference type="EMBL" id="OGZ93747.1"/>
    </source>
</evidence>
<evidence type="ECO:0000256" key="10">
    <source>
        <dbReference type="ARBA" id="ARBA00023136"/>
    </source>
</evidence>
<evidence type="ECO:0000256" key="7">
    <source>
        <dbReference type="ARBA" id="ARBA00022833"/>
    </source>
</evidence>
<feature type="domain" description="Peptidase M50" evidence="12">
    <location>
        <begin position="6"/>
        <end position="353"/>
    </location>
</feature>
<dbReference type="InterPro" id="IPR004387">
    <property type="entry name" value="Pept_M50_Zn"/>
</dbReference>
<feature type="transmembrane region" description="Helical" evidence="11">
    <location>
        <begin position="6"/>
        <end position="25"/>
    </location>
</feature>
<reference evidence="13 14" key="1">
    <citation type="journal article" date="2016" name="Nat. Commun.">
        <title>Thousands of microbial genomes shed light on interconnected biogeochemical processes in an aquifer system.</title>
        <authorList>
            <person name="Anantharaman K."/>
            <person name="Brown C.T."/>
            <person name="Hug L.A."/>
            <person name="Sharon I."/>
            <person name="Castelle C.J."/>
            <person name="Probst A.J."/>
            <person name="Thomas B.C."/>
            <person name="Singh A."/>
            <person name="Wilkins M.J."/>
            <person name="Karaoz U."/>
            <person name="Brodie E.L."/>
            <person name="Williams K.H."/>
            <person name="Hubbard S.S."/>
            <person name="Banfield J.F."/>
        </authorList>
    </citation>
    <scope>NUCLEOTIDE SEQUENCE [LARGE SCALE GENOMIC DNA]</scope>
</reference>
<dbReference type="EMBL" id="MHQC01000051">
    <property type="protein sequence ID" value="OGZ93747.1"/>
    <property type="molecule type" value="Genomic_DNA"/>
</dbReference>
<evidence type="ECO:0000313" key="14">
    <source>
        <dbReference type="Proteomes" id="UP000177152"/>
    </source>
</evidence>
<dbReference type="CDD" id="cd06163">
    <property type="entry name" value="S2P-M50_PDZ_RseP-like"/>
    <property type="match status" value="1"/>
</dbReference>
<feature type="transmembrane region" description="Helical" evidence="11">
    <location>
        <begin position="99"/>
        <end position="124"/>
    </location>
</feature>
<evidence type="ECO:0000256" key="5">
    <source>
        <dbReference type="ARBA" id="ARBA00022692"/>
    </source>
</evidence>
<evidence type="ECO:0000256" key="6">
    <source>
        <dbReference type="ARBA" id="ARBA00022801"/>
    </source>
</evidence>
<comment type="similarity">
    <text evidence="3">Belongs to the peptidase M50B family.</text>
</comment>
<keyword evidence="9" id="KW-0482">Metalloprotease</keyword>
<dbReference type="Gene3D" id="2.30.42.10">
    <property type="match status" value="1"/>
</dbReference>
<feature type="transmembrane region" description="Helical" evidence="11">
    <location>
        <begin position="343"/>
        <end position="362"/>
    </location>
</feature>
<keyword evidence="7" id="KW-0862">Zinc</keyword>
<dbReference type="SUPFAM" id="SSF50156">
    <property type="entry name" value="PDZ domain-like"/>
    <property type="match status" value="1"/>
</dbReference>
<organism evidence="13 14">
    <name type="scientific">Candidatus Sungbacteria bacterium RIFCSPHIGHO2_01_FULL_47_32</name>
    <dbReference type="NCBI Taxonomy" id="1802264"/>
    <lineage>
        <taxon>Bacteria</taxon>
        <taxon>Candidatus Sungiibacteriota</taxon>
    </lineage>
</organism>
<evidence type="ECO:0000256" key="1">
    <source>
        <dbReference type="ARBA" id="ARBA00001947"/>
    </source>
</evidence>
<dbReference type="Pfam" id="PF02163">
    <property type="entry name" value="Peptidase_M50"/>
    <property type="match status" value="1"/>
</dbReference>
<proteinExistence type="inferred from homology"/>
<keyword evidence="8 11" id="KW-1133">Transmembrane helix</keyword>
<evidence type="ECO:0000259" key="12">
    <source>
        <dbReference type="Pfam" id="PF02163"/>
    </source>
</evidence>
<evidence type="ECO:0000256" key="4">
    <source>
        <dbReference type="ARBA" id="ARBA00022670"/>
    </source>
</evidence>
<evidence type="ECO:0000256" key="11">
    <source>
        <dbReference type="SAM" id="Phobius"/>
    </source>
</evidence>
<dbReference type="InterPro" id="IPR036034">
    <property type="entry name" value="PDZ_sf"/>
</dbReference>
<evidence type="ECO:0000256" key="9">
    <source>
        <dbReference type="ARBA" id="ARBA00023049"/>
    </source>
</evidence>
<evidence type="ECO:0000256" key="2">
    <source>
        <dbReference type="ARBA" id="ARBA00004141"/>
    </source>
</evidence>
<dbReference type="Proteomes" id="UP000177152">
    <property type="component" value="Unassembled WGS sequence"/>
</dbReference>
<comment type="subcellular location">
    <subcellularLocation>
        <location evidence="2">Membrane</location>
        <topology evidence="2">Multi-pass membrane protein</topology>
    </subcellularLocation>
</comment>
<comment type="cofactor">
    <cofactor evidence="1">
        <name>Zn(2+)</name>
        <dbReference type="ChEBI" id="CHEBI:29105"/>
    </cofactor>
</comment>
<keyword evidence="10 11" id="KW-0472">Membrane</keyword>
<sequence length="371" mass="40600">MGVILFFVVLGVLIAFHEFGHFLFAKLFGVRVIRFSIGFGPVLLSKKLGETEYALSLIPLGGYVQMWGESLPVETGKETEAESYGPERRFESKPIWQRFVILVAGPVFNLLLAAILFCSAYALYGIPSFSNVVGAVVPGSPAERAGMKAGDEIRFIAIIEEGTEMLPGYRYPTERWEDVKENLQKSRGREMELIIIRNGSPIFFGVKPEKLSVTNAQGKTESYIVIGVSPASPTYDRNPVRGVVHGLRETWKFTELTAAGLWSIVSGKLSAKESVGGPIMIAGAVSEANTNGGFFGVMMISALLSINLFILNLLPIPMLDGGQLPFLLIEKLRGRPVSFETQIKFRVVGLVLLGALMIFAFINDILRVFGG</sequence>
<dbReference type="AlphaFoldDB" id="A0A1G2K2V7"/>
<dbReference type="GO" id="GO:0016020">
    <property type="term" value="C:membrane"/>
    <property type="evidence" value="ECO:0007669"/>
    <property type="project" value="UniProtKB-SubCell"/>
</dbReference>
<feature type="transmembrane region" description="Helical" evidence="11">
    <location>
        <begin position="294"/>
        <end position="314"/>
    </location>
</feature>
<accession>A0A1G2K2V7</accession>
<dbReference type="GO" id="GO:0004222">
    <property type="term" value="F:metalloendopeptidase activity"/>
    <property type="evidence" value="ECO:0007669"/>
    <property type="project" value="InterPro"/>
</dbReference>
<dbReference type="InterPro" id="IPR008915">
    <property type="entry name" value="Peptidase_M50"/>
</dbReference>
<name>A0A1G2K2V7_9BACT</name>
<keyword evidence="6" id="KW-0378">Hydrolase</keyword>
<keyword evidence="4" id="KW-0645">Protease</keyword>
<protein>
    <recommendedName>
        <fullName evidence="12">Peptidase M50 domain-containing protein</fullName>
    </recommendedName>
</protein>
<dbReference type="PANTHER" id="PTHR42837:SF2">
    <property type="entry name" value="MEMBRANE METALLOPROTEASE ARASP2, CHLOROPLASTIC-RELATED"/>
    <property type="match status" value="1"/>
</dbReference>
<dbReference type="GO" id="GO:0006508">
    <property type="term" value="P:proteolysis"/>
    <property type="evidence" value="ECO:0007669"/>
    <property type="project" value="UniProtKB-KW"/>
</dbReference>
<evidence type="ECO:0000256" key="3">
    <source>
        <dbReference type="ARBA" id="ARBA00007931"/>
    </source>
</evidence>
<dbReference type="PANTHER" id="PTHR42837">
    <property type="entry name" value="REGULATOR OF SIGMA-E PROTEASE RSEP"/>
    <property type="match status" value="1"/>
</dbReference>
<keyword evidence="5 11" id="KW-0812">Transmembrane</keyword>